<dbReference type="PROSITE" id="PS50893">
    <property type="entry name" value="ABC_TRANSPORTER_2"/>
    <property type="match status" value="1"/>
</dbReference>
<dbReference type="AlphaFoldDB" id="A0A1M7XZ59"/>
<proteinExistence type="predicted"/>
<gene>
    <name evidence="4" type="ORF">SAMN02745220_00736</name>
</gene>
<keyword evidence="5" id="KW-1185">Reference proteome</keyword>
<protein>
    <submittedName>
        <fullName evidence="4">ABC-type dipeptide/oligopeptide/nickel transport system, ATPase component</fullName>
    </submittedName>
</protein>
<dbReference type="PANTHER" id="PTHR43119:SF1">
    <property type="entry name" value="ABC TRANSPORTER DOMAIN-CONTAINING PROTEIN"/>
    <property type="match status" value="1"/>
</dbReference>
<evidence type="ECO:0000259" key="3">
    <source>
        <dbReference type="PROSITE" id="PS50893"/>
    </source>
</evidence>
<reference evidence="4 5" key="1">
    <citation type="submission" date="2016-12" db="EMBL/GenBank/DDBJ databases">
        <authorList>
            <person name="Song W.-J."/>
            <person name="Kurnit D.M."/>
        </authorList>
    </citation>
    <scope>NUCLEOTIDE SEQUENCE [LARGE SCALE GENOMIC DNA]</scope>
    <source>
        <strain evidence="4 5">DSM 18488</strain>
    </source>
</reference>
<dbReference type="GO" id="GO:0005524">
    <property type="term" value="F:ATP binding"/>
    <property type="evidence" value="ECO:0007669"/>
    <property type="project" value="UniProtKB-KW"/>
</dbReference>
<sequence length="231" mass="25705">MQEQPSLLVSQQPKPVLLDVTNVAFLTKGPYSFSVAAGECVGLSGRSGIGKTQLLRAMADLIPCTGNVVLNGIDAQKIPAPRWRQMVGMVPADPQWWFDLVGDHFPKNEQMDTLLPTLERLGFAMDVLNWEVSRLSTGERQRLALIRALVPEPIVLLLDEPSSALDATHTNSLEELLAELRQSKELGIVWVSHDPAQLRRVANRIFTLEEHTLLEIVTNRTNMLPERLSQA</sequence>
<dbReference type="InterPro" id="IPR027417">
    <property type="entry name" value="P-loop_NTPase"/>
</dbReference>
<accession>A0A1M7XZ59</accession>
<dbReference type="Gene3D" id="3.40.50.300">
    <property type="entry name" value="P-loop containing nucleotide triphosphate hydrolases"/>
    <property type="match status" value="1"/>
</dbReference>
<dbReference type="Proteomes" id="UP000184603">
    <property type="component" value="Unassembled WGS sequence"/>
</dbReference>
<organism evidence="4 5">
    <name type="scientific">Desulfopila aestuarii DSM 18488</name>
    <dbReference type="NCBI Taxonomy" id="1121416"/>
    <lineage>
        <taxon>Bacteria</taxon>
        <taxon>Pseudomonadati</taxon>
        <taxon>Thermodesulfobacteriota</taxon>
        <taxon>Desulfobulbia</taxon>
        <taxon>Desulfobulbales</taxon>
        <taxon>Desulfocapsaceae</taxon>
        <taxon>Desulfopila</taxon>
    </lineage>
</organism>
<dbReference type="OrthoDB" id="4408248at2"/>
<dbReference type="SMART" id="SM00382">
    <property type="entry name" value="AAA"/>
    <property type="match status" value="1"/>
</dbReference>
<name>A0A1M7XZ59_9BACT</name>
<keyword evidence="2" id="KW-0067">ATP-binding</keyword>
<dbReference type="Pfam" id="PF00005">
    <property type="entry name" value="ABC_tran"/>
    <property type="match status" value="1"/>
</dbReference>
<evidence type="ECO:0000256" key="2">
    <source>
        <dbReference type="ARBA" id="ARBA00022840"/>
    </source>
</evidence>
<evidence type="ECO:0000256" key="1">
    <source>
        <dbReference type="ARBA" id="ARBA00022741"/>
    </source>
</evidence>
<dbReference type="SUPFAM" id="SSF52540">
    <property type="entry name" value="P-loop containing nucleoside triphosphate hydrolases"/>
    <property type="match status" value="1"/>
</dbReference>
<dbReference type="PANTHER" id="PTHR43119">
    <property type="entry name" value="ABC TRANSPORT PROTEIN ATP-BINDING COMPONENT-RELATED"/>
    <property type="match status" value="1"/>
</dbReference>
<evidence type="ECO:0000313" key="4">
    <source>
        <dbReference type="EMBL" id="SHO44412.1"/>
    </source>
</evidence>
<dbReference type="GO" id="GO:0016887">
    <property type="term" value="F:ATP hydrolysis activity"/>
    <property type="evidence" value="ECO:0007669"/>
    <property type="project" value="InterPro"/>
</dbReference>
<dbReference type="EMBL" id="FRFE01000003">
    <property type="protein sequence ID" value="SHO44412.1"/>
    <property type="molecule type" value="Genomic_DNA"/>
</dbReference>
<dbReference type="InterPro" id="IPR003593">
    <property type="entry name" value="AAA+_ATPase"/>
</dbReference>
<feature type="domain" description="ABC transporter" evidence="3">
    <location>
        <begin position="11"/>
        <end position="231"/>
    </location>
</feature>
<dbReference type="InterPro" id="IPR003439">
    <property type="entry name" value="ABC_transporter-like_ATP-bd"/>
</dbReference>
<evidence type="ECO:0000313" key="5">
    <source>
        <dbReference type="Proteomes" id="UP000184603"/>
    </source>
</evidence>
<dbReference type="STRING" id="1121416.SAMN02745220_00736"/>
<keyword evidence="1" id="KW-0547">Nucleotide-binding</keyword>